<feature type="domain" description="HAT C-terminal dimerisation" evidence="7">
    <location>
        <begin position="689"/>
        <end position="764"/>
    </location>
</feature>
<evidence type="ECO:0000256" key="5">
    <source>
        <dbReference type="ARBA" id="ARBA00023242"/>
    </source>
</evidence>
<feature type="region of interest" description="Disordered" evidence="6">
    <location>
        <begin position="1"/>
        <end position="45"/>
    </location>
</feature>
<dbReference type="PANTHER" id="PTHR46481:SF10">
    <property type="entry name" value="ZINC FINGER BED DOMAIN-CONTAINING PROTEIN 39"/>
    <property type="match status" value="1"/>
</dbReference>
<keyword evidence="4" id="KW-0862">Zinc</keyword>
<accession>A0ABR0BIR6</accession>
<sequence>MSQTSDFEGRSSLVASPFTPGPLTPAPSTPEPSTPGGARASRRDEDRLFRHFRGWTWSQRSRNTKSWVWEYGFDIEKGSDRRWVCRVCIERNRPKPGNVISIGTQNAERHLWDHHKILDPSGKRSAPGPRKKPSTGYQTITNAFNLDVNAHREQAIANHMIKSFDRNVFQRLVVEWVVEGNLSFREPENQRLRAIFEYLNPFVATADAHISHDTVRKRAIAEYEKHRGKVVEVLRNAPGLIHISFDGWRSRNKQSLYGVACFFRNEDGKARKLILGVPELTVRHFGANIGHEIIEILESYEIPDEKIGYFTLDNAPSNDTAMDTIGERFRFLGRGRRGRCFGHVINLVVKAILFGKDADAFESRLRNGDVLATTEHELWRKRGPVGKLHNLVVGIHRSDVLTTLLHNIQRLEFDASEDPRVRTRKPLNVIVDNETRWLSQLYMIRRALKLRPYLETLVLKHKQEWEREKMSKRSKRLKASAILPAICRDENKLDDKDWAVLEAFGKILQSFEDAVKALEGDGIQRRRKQGHFESYGNVWDVIVGYEFLLTELEKAKAMVDQYPEPEHFRININLGWKKLDEYYNKLDETPMYYASLALHSAYRWGYFETVWSGRPTWVLRAKDMVQSVWDREYKTLNISTAGHDEPTAKRQRTQYYSPFEQYKDEARTRPCEEKSSGMAEDEYAMWQQDLLPTDSDIRDPREYWHAQRFKYPRLSRMAMDFMTVQAMSAECERLFSAAGRMVTPLRSQLEASTIAICQVLRSWLRAAIVEEVDPILLHKADETAPGQPVEEYALREWLQSLPRQMREEEAGWE</sequence>
<evidence type="ECO:0000256" key="1">
    <source>
        <dbReference type="ARBA" id="ARBA00004123"/>
    </source>
</evidence>
<organism evidence="8 9">
    <name type="scientific">Purpureocillium lilacinum</name>
    <name type="common">Paecilomyces lilacinus</name>
    <dbReference type="NCBI Taxonomy" id="33203"/>
    <lineage>
        <taxon>Eukaryota</taxon>
        <taxon>Fungi</taxon>
        <taxon>Dikarya</taxon>
        <taxon>Ascomycota</taxon>
        <taxon>Pezizomycotina</taxon>
        <taxon>Sordariomycetes</taxon>
        <taxon>Hypocreomycetidae</taxon>
        <taxon>Hypocreales</taxon>
        <taxon>Ophiocordycipitaceae</taxon>
        <taxon>Purpureocillium</taxon>
    </lineage>
</organism>
<gene>
    <name evidence="8" type="ORF">Purlil1_11798</name>
</gene>
<comment type="subcellular location">
    <subcellularLocation>
        <location evidence="1">Nucleus</location>
    </subcellularLocation>
</comment>
<keyword evidence="3" id="KW-0863">Zinc-finger</keyword>
<dbReference type="EMBL" id="JAWRVI010000078">
    <property type="protein sequence ID" value="KAK4078860.1"/>
    <property type="molecule type" value="Genomic_DNA"/>
</dbReference>
<dbReference type="PANTHER" id="PTHR46481">
    <property type="entry name" value="ZINC FINGER BED DOMAIN-CONTAINING PROTEIN 4"/>
    <property type="match status" value="1"/>
</dbReference>
<evidence type="ECO:0000259" key="7">
    <source>
        <dbReference type="Pfam" id="PF05699"/>
    </source>
</evidence>
<feature type="compositionally biased region" description="Pro residues" evidence="6">
    <location>
        <begin position="19"/>
        <end position="33"/>
    </location>
</feature>
<dbReference type="Proteomes" id="UP001287286">
    <property type="component" value="Unassembled WGS sequence"/>
</dbReference>
<dbReference type="SUPFAM" id="SSF53098">
    <property type="entry name" value="Ribonuclease H-like"/>
    <property type="match status" value="1"/>
</dbReference>
<name>A0ABR0BIR6_PURLI</name>
<keyword evidence="2" id="KW-0479">Metal-binding</keyword>
<evidence type="ECO:0000256" key="4">
    <source>
        <dbReference type="ARBA" id="ARBA00022833"/>
    </source>
</evidence>
<evidence type="ECO:0000256" key="6">
    <source>
        <dbReference type="SAM" id="MobiDB-lite"/>
    </source>
</evidence>
<evidence type="ECO:0000313" key="9">
    <source>
        <dbReference type="Proteomes" id="UP001287286"/>
    </source>
</evidence>
<dbReference type="InterPro" id="IPR052035">
    <property type="entry name" value="ZnF_BED_domain_contain"/>
</dbReference>
<keyword evidence="9" id="KW-1185">Reference proteome</keyword>
<reference evidence="8 9" key="1">
    <citation type="journal article" date="2024" name="Microbiol. Resour. Announc.">
        <title>Genome annotations for the ascomycete fungi Trichoderma harzianum, Trichoderma aggressivum, and Purpureocillium lilacinum.</title>
        <authorList>
            <person name="Beijen E.P.W."/>
            <person name="Ohm R.A."/>
        </authorList>
    </citation>
    <scope>NUCLEOTIDE SEQUENCE [LARGE SCALE GENOMIC DNA]</scope>
    <source>
        <strain evidence="8 9">CBS 150709</strain>
    </source>
</reference>
<proteinExistence type="predicted"/>
<evidence type="ECO:0000256" key="2">
    <source>
        <dbReference type="ARBA" id="ARBA00022723"/>
    </source>
</evidence>
<dbReference type="Pfam" id="PF05699">
    <property type="entry name" value="Dimer_Tnp_hAT"/>
    <property type="match status" value="1"/>
</dbReference>
<keyword evidence="5" id="KW-0539">Nucleus</keyword>
<evidence type="ECO:0000256" key="3">
    <source>
        <dbReference type="ARBA" id="ARBA00022771"/>
    </source>
</evidence>
<protein>
    <recommendedName>
        <fullName evidence="7">HAT C-terminal dimerisation domain-containing protein</fullName>
    </recommendedName>
</protein>
<dbReference type="InterPro" id="IPR012337">
    <property type="entry name" value="RNaseH-like_sf"/>
</dbReference>
<evidence type="ECO:0000313" key="8">
    <source>
        <dbReference type="EMBL" id="KAK4078860.1"/>
    </source>
</evidence>
<dbReference type="InterPro" id="IPR008906">
    <property type="entry name" value="HATC_C_dom"/>
</dbReference>
<comment type="caution">
    <text evidence="8">The sequence shown here is derived from an EMBL/GenBank/DDBJ whole genome shotgun (WGS) entry which is preliminary data.</text>
</comment>